<dbReference type="Proteomes" id="UP000568106">
    <property type="component" value="Unassembled WGS sequence"/>
</dbReference>
<organism evidence="1 2">
    <name type="scientific">Tunturiibacter empetritectus</name>
    <dbReference type="NCBI Taxonomy" id="3069691"/>
    <lineage>
        <taxon>Bacteria</taxon>
        <taxon>Pseudomonadati</taxon>
        <taxon>Acidobacteriota</taxon>
        <taxon>Terriglobia</taxon>
        <taxon>Terriglobales</taxon>
        <taxon>Acidobacteriaceae</taxon>
        <taxon>Tunturiibacter</taxon>
    </lineage>
</organism>
<comment type="caution">
    <text evidence="1">The sequence shown here is derived from an EMBL/GenBank/DDBJ whole genome shotgun (WGS) entry which is preliminary data.</text>
</comment>
<dbReference type="InterPro" id="IPR011856">
    <property type="entry name" value="tRNA_endonuc-like_dom_sf"/>
</dbReference>
<dbReference type="EMBL" id="JACHDY010000007">
    <property type="protein sequence ID" value="MBB5319303.1"/>
    <property type="molecule type" value="Genomic_DNA"/>
</dbReference>
<accession>A0A7W8MT31</accession>
<evidence type="ECO:0000313" key="2">
    <source>
        <dbReference type="Proteomes" id="UP000568106"/>
    </source>
</evidence>
<reference evidence="1" key="1">
    <citation type="submission" date="2020-08" db="EMBL/GenBank/DDBJ databases">
        <title>Genomic Encyclopedia of Type Strains, Phase IV (KMG-V): Genome sequencing to study the core and pangenomes of soil and plant-associated prokaryotes.</title>
        <authorList>
            <person name="Whitman W."/>
        </authorList>
    </citation>
    <scope>NUCLEOTIDE SEQUENCE [LARGE SCALE GENOMIC DNA]</scope>
    <source>
        <strain evidence="1">M8UP27</strain>
    </source>
</reference>
<evidence type="ECO:0000313" key="1">
    <source>
        <dbReference type="EMBL" id="MBB5319303.1"/>
    </source>
</evidence>
<proteinExistence type="predicted"/>
<sequence>MLKAGISVKEDEQQAASFLKELLDRVPSLTVKSVDVEALGDNDRGIDILVRVHSGKQDYLLVCEVKRSGQPRFARDAIHQLKAYIARFKKEAIPILIAPFLTSATQDLCRAEGVGYLDFEGNAHIAFGPVYIERSTASKPDSEKREFRSLFKPRSAQVLRVLLRDPKQIWKLSELSEQSGVSIGHVSNVRNALQDREWIEDGSAGIQLKSPDLLLDAWRESYRIGAVEELKFYTVLHGKAWDRSVRDYFMTHSFDHVALASFSSAQWIAPYGRSSTHFFYADRESISALQESLGLSKPVMGENVIVWIPKDEGVFTDSFEVDGAIRCTSPLQTYLDLSQAGDRGLEAADHLRKAKLAWQI</sequence>
<gene>
    <name evidence="1" type="ORF">HDF09_004009</name>
</gene>
<dbReference type="GO" id="GO:0003676">
    <property type="term" value="F:nucleic acid binding"/>
    <property type="evidence" value="ECO:0007669"/>
    <property type="project" value="InterPro"/>
</dbReference>
<dbReference type="AlphaFoldDB" id="A0A7W8MT31"/>
<protein>
    <recommendedName>
        <fullName evidence="3">Transcriptional regulator</fullName>
    </recommendedName>
</protein>
<evidence type="ECO:0008006" key="3">
    <source>
        <dbReference type="Google" id="ProtNLM"/>
    </source>
</evidence>
<dbReference type="Gene3D" id="3.40.1350.10">
    <property type="match status" value="1"/>
</dbReference>
<name>A0A7W8MT31_9BACT</name>
<keyword evidence="2" id="KW-1185">Reference proteome</keyword>